<name>A0A9X1SWC8_9ACTN</name>
<feature type="region of interest" description="Disordered" evidence="1">
    <location>
        <begin position="73"/>
        <end position="108"/>
    </location>
</feature>
<evidence type="ECO:0000256" key="1">
    <source>
        <dbReference type="SAM" id="MobiDB-lite"/>
    </source>
</evidence>
<proteinExistence type="predicted"/>
<sequence>MSRPGTILSPGERPSQTPRRNSTTAGQRRVPGKRLKQTALAASFLTLPLLLSGCSTEWASMSPSITMDSADLAPVSSVSTPGPTPSTEPSPAPTEANPFAGGDLAGGSLRHQLPVGDHSLVINYWTGDADSATNVHLSAELKGADRKHAVKVTRFAATLKSAGTETALADDQGEFVLTPPYSYTSALAVPASTDATSRSLDVRFDLLVETAPGSGAFYRQTVLDTVALNAADTSAPRGAAQ</sequence>
<feature type="compositionally biased region" description="Pro residues" evidence="1">
    <location>
        <begin position="82"/>
        <end position="92"/>
    </location>
</feature>
<evidence type="ECO:0000313" key="3">
    <source>
        <dbReference type="Proteomes" id="UP001138997"/>
    </source>
</evidence>
<reference evidence="2" key="1">
    <citation type="submission" date="2021-11" db="EMBL/GenBank/DDBJ databases">
        <title>Streptomyces corallinus and Kineosporia corallina sp. nov., two new coral-derived marine actinobacteria.</title>
        <authorList>
            <person name="Buangrab K."/>
            <person name="Sutthacheep M."/>
            <person name="Yeemin T."/>
            <person name="Harunari E."/>
            <person name="Igarashi Y."/>
            <person name="Sripreechasak P."/>
            <person name="Kanchanasin P."/>
            <person name="Tanasupawat S."/>
            <person name="Phongsopitanun W."/>
        </authorList>
    </citation>
    <scope>NUCLEOTIDE SEQUENCE</scope>
    <source>
        <strain evidence="2">JCM 31032</strain>
    </source>
</reference>
<keyword evidence="3" id="KW-1185">Reference proteome</keyword>
<dbReference type="AlphaFoldDB" id="A0A9X1SWC8"/>
<comment type="caution">
    <text evidence="2">The sequence shown here is derived from an EMBL/GenBank/DDBJ whole genome shotgun (WGS) entry which is preliminary data.</text>
</comment>
<dbReference type="EMBL" id="JAJOMB010000001">
    <property type="protein sequence ID" value="MCD5309403.1"/>
    <property type="molecule type" value="Genomic_DNA"/>
</dbReference>
<protein>
    <submittedName>
        <fullName evidence="2">Uncharacterized protein</fullName>
    </submittedName>
</protein>
<feature type="compositionally biased region" description="Polar residues" evidence="1">
    <location>
        <begin position="14"/>
        <end position="26"/>
    </location>
</feature>
<dbReference type="RefSeq" id="WP_231438330.1">
    <property type="nucleotide sequence ID" value="NZ_JAJOMB010000001.1"/>
</dbReference>
<dbReference type="Proteomes" id="UP001138997">
    <property type="component" value="Unassembled WGS sequence"/>
</dbReference>
<evidence type="ECO:0000313" key="2">
    <source>
        <dbReference type="EMBL" id="MCD5309403.1"/>
    </source>
</evidence>
<organism evidence="2 3">
    <name type="scientific">Kineosporia babensis</name>
    <dbReference type="NCBI Taxonomy" id="499548"/>
    <lineage>
        <taxon>Bacteria</taxon>
        <taxon>Bacillati</taxon>
        <taxon>Actinomycetota</taxon>
        <taxon>Actinomycetes</taxon>
        <taxon>Kineosporiales</taxon>
        <taxon>Kineosporiaceae</taxon>
        <taxon>Kineosporia</taxon>
    </lineage>
</organism>
<gene>
    <name evidence="2" type="ORF">LR394_00720</name>
</gene>
<accession>A0A9X1SWC8</accession>
<feature type="region of interest" description="Disordered" evidence="1">
    <location>
        <begin position="1"/>
        <end position="33"/>
    </location>
</feature>